<evidence type="ECO:0000256" key="1">
    <source>
        <dbReference type="SAM" id="MobiDB-lite"/>
    </source>
</evidence>
<organism evidence="2">
    <name type="scientific">Aeromonas salmonicida subsp. salmonicida</name>
    <dbReference type="NCBI Taxonomy" id="29491"/>
    <lineage>
        <taxon>Bacteria</taxon>
        <taxon>Pseudomonadati</taxon>
        <taxon>Pseudomonadota</taxon>
        <taxon>Gammaproteobacteria</taxon>
        <taxon>Aeromonadales</taxon>
        <taxon>Aeromonadaceae</taxon>
        <taxon>Aeromonas</taxon>
    </lineage>
</organism>
<accession>A0A0A7KTT5</accession>
<dbReference type="AlphaFoldDB" id="A0A0A7KTT5"/>
<evidence type="ECO:0000313" key="2">
    <source>
        <dbReference type="EMBL" id="AIZ49562.1"/>
    </source>
</evidence>
<dbReference type="EMBL" id="KJ626178">
    <property type="protein sequence ID" value="AIZ49562.1"/>
    <property type="molecule type" value="Genomic_DNA"/>
</dbReference>
<feature type="compositionally biased region" description="Basic and acidic residues" evidence="1">
    <location>
        <begin position="229"/>
        <end position="252"/>
    </location>
</feature>
<feature type="compositionally biased region" description="Low complexity" evidence="1">
    <location>
        <begin position="253"/>
        <end position="262"/>
    </location>
</feature>
<reference evidence="2" key="1">
    <citation type="submission" date="2014-03" db="EMBL/GenBank/DDBJ databases">
        <authorList>
            <person name="Emond-Rheault J.-G."/>
            <person name="Trudel M.V."/>
            <person name="Vincent A.T."/>
            <person name="Brochu F."/>
            <person name="Boyle B."/>
            <person name="Tanaka K.H."/>
            <person name="Attere S.A."/>
            <person name="Jubinville E."/>
            <person name="Frenette M."/>
            <person name="Derome N."/>
            <person name="Charette S.J."/>
        </authorList>
    </citation>
    <scope>NUCLEOTIDE SEQUENCE</scope>
    <source>
        <strain evidence="2">01-B526</strain>
    </source>
</reference>
<name>A0A0A7KTT5_AERSS</name>
<proteinExistence type="predicted"/>
<sequence>MTEQAKTETAQTQLVVIEPTAAVTLFTEGDGIDAMLADIRKQAASLVPDITTAKGRKEIASVAYAVAKTKTYLDGLGKDLTAQYKAIPARIDANRKVIRDTLDALKDEVRAPLTQYEEAEAARVEALQARLARLNELGSAASVEIAATDLQIMLLEVEQTALDDSWQEMLPQATVAKELATKRLGETLATRKKYEAEQAELEELRKKQAEQERIDRERLIAEQAAEQARLQEENRQRLEREAAQHREQEAQRQAKAAQQAAEQARRDSEASELARQQAEARRIAEAEEAELRRQEAERNAALHAEAVAAQAAEQERQHIAEEQRLKEEADAARAADVEHRRTINQSILMDLMGLGIEEDKAVTLIKHIANNKIRPPDHQLLITSPCRQQGAYSGPQ</sequence>
<protein>
    <submittedName>
        <fullName evidence="2">Putative phage protein</fullName>
    </submittedName>
</protein>
<reference evidence="2" key="2">
    <citation type="journal article" date="2015" name="Vet. Microbiol.">
        <title>Variants of a genomic island in Aeromonas salmonicida subsp. salmonicida link isolates with their geographical origins.</title>
        <authorList>
            <person name="Emond-Rheault J.G."/>
            <person name="Vincent A.T."/>
            <person name="Trudel M.V."/>
            <person name="Brochu F."/>
            <person name="Boyle B."/>
            <person name="Tanaka K.H."/>
            <person name="Attere S.A."/>
            <person name="Jubinville E."/>
            <person name="Loch T.P."/>
            <person name="Winters A.D."/>
            <person name="Faisal M."/>
            <person name="Frenette M."/>
            <person name="Derome N."/>
            <person name="Charette S.J."/>
        </authorList>
    </citation>
    <scope>NUCLEOTIDE SEQUENCE</scope>
    <source>
        <strain evidence="2">01-B526</strain>
    </source>
</reference>
<feature type="region of interest" description="Disordered" evidence="1">
    <location>
        <begin position="227"/>
        <end position="281"/>
    </location>
</feature>